<gene>
    <name evidence="1" type="ORF">Krac_8574</name>
</gene>
<sequence length="63" mass="7620">MDLWWRTVIFQVLCLAIIIQNGWYRGACYSSANVQNFADNFVPVDECRFFVFLEELYHYDWTT</sequence>
<keyword evidence="2" id="KW-1185">Reference proteome</keyword>
<dbReference type="InParanoid" id="D6TN95"/>
<evidence type="ECO:0000313" key="1">
    <source>
        <dbReference type="EMBL" id="EFH87245.1"/>
    </source>
</evidence>
<comment type="caution">
    <text evidence="1">The sequence shown here is derived from an EMBL/GenBank/DDBJ whole genome shotgun (WGS) entry which is preliminary data.</text>
</comment>
<proteinExistence type="predicted"/>
<dbReference type="STRING" id="485913.Krac_8574"/>
<organism evidence="1 2">
    <name type="scientific">Ktedonobacter racemifer DSM 44963</name>
    <dbReference type="NCBI Taxonomy" id="485913"/>
    <lineage>
        <taxon>Bacteria</taxon>
        <taxon>Bacillati</taxon>
        <taxon>Chloroflexota</taxon>
        <taxon>Ktedonobacteria</taxon>
        <taxon>Ktedonobacterales</taxon>
        <taxon>Ktedonobacteraceae</taxon>
        <taxon>Ktedonobacter</taxon>
    </lineage>
</organism>
<accession>D6TN95</accession>
<dbReference type="EMBL" id="ADVG01000002">
    <property type="protein sequence ID" value="EFH87245.1"/>
    <property type="molecule type" value="Genomic_DNA"/>
</dbReference>
<name>D6TN95_KTERA</name>
<protein>
    <submittedName>
        <fullName evidence="1">Uncharacterized protein</fullName>
    </submittedName>
</protein>
<evidence type="ECO:0000313" key="2">
    <source>
        <dbReference type="Proteomes" id="UP000004508"/>
    </source>
</evidence>
<dbReference type="AlphaFoldDB" id="D6TN95"/>
<dbReference type="Proteomes" id="UP000004508">
    <property type="component" value="Unassembled WGS sequence"/>
</dbReference>
<reference evidence="1 2" key="1">
    <citation type="journal article" date="2011" name="Stand. Genomic Sci.">
        <title>Non-contiguous finished genome sequence and contextual data of the filamentous soil bacterium Ktedonobacter racemifer type strain (SOSP1-21).</title>
        <authorList>
            <person name="Chang Y.J."/>
            <person name="Land M."/>
            <person name="Hauser L."/>
            <person name="Chertkov O."/>
            <person name="Del Rio T.G."/>
            <person name="Nolan M."/>
            <person name="Copeland A."/>
            <person name="Tice H."/>
            <person name="Cheng J.F."/>
            <person name="Lucas S."/>
            <person name="Han C."/>
            <person name="Goodwin L."/>
            <person name="Pitluck S."/>
            <person name="Ivanova N."/>
            <person name="Ovchinikova G."/>
            <person name="Pati A."/>
            <person name="Chen A."/>
            <person name="Palaniappan K."/>
            <person name="Mavromatis K."/>
            <person name="Liolios K."/>
            <person name="Brettin T."/>
            <person name="Fiebig A."/>
            <person name="Rohde M."/>
            <person name="Abt B."/>
            <person name="Goker M."/>
            <person name="Detter J.C."/>
            <person name="Woyke T."/>
            <person name="Bristow J."/>
            <person name="Eisen J.A."/>
            <person name="Markowitz V."/>
            <person name="Hugenholtz P."/>
            <person name="Kyrpides N.C."/>
            <person name="Klenk H.P."/>
            <person name="Lapidus A."/>
        </authorList>
    </citation>
    <scope>NUCLEOTIDE SEQUENCE [LARGE SCALE GENOMIC DNA]</scope>
    <source>
        <strain evidence="2">DSM 44963</strain>
    </source>
</reference>